<dbReference type="Gene3D" id="3.20.20.220">
    <property type="match status" value="1"/>
</dbReference>
<dbReference type="InterPro" id="IPR029041">
    <property type="entry name" value="FAD-linked_oxidoreductase-like"/>
</dbReference>
<keyword evidence="5 12" id="KW-0285">Flavoprotein</keyword>
<evidence type="ECO:0000313" key="14">
    <source>
        <dbReference type="Proteomes" id="UP000248132"/>
    </source>
</evidence>
<sequence>MIKNIYRGKKTVFSLEVFPPKKEEDFPLIFNALDELKGLKLDFISITYGAGGSTSRRTLDIASYVQNTCGIEALAHLTCVSLDEPAFNKYLGKLKENQINNVLALRGDRPKDMSDEAYGSRPYKYAIDLVNNIKQKSDICIGGACYPEVHPESRNQEEDLYFLKSKIEAGADFLLTQLFFDNTRFYRFYEQLVNYGISVPVSAGIMPVTSSGQIRTIVDLSGASIPAELKTIFDKYQNKPEDFKKAGIEFAAKQISSLLSFGVKGIHLYTLNKADVSTAIFENLGLK</sequence>
<keyword evidence="4" id="KW-0028">Amino-acid biosynthesis</keyword>
<comment type="pathway">
    <text evidence="2 12">One-carbon metabolism; tetrahydrofolate interconversion.</text>
</comment>
<dbReference type="OrthoDB" id="9812555at2"/>
<evidence type="ECO:0000313" key="13">
    <source>
        <dbReference type="EMBL" id="PYG85616.1"/>
    </source>
</evidence>
<comment type="caution">
    <text evidence="13">The sequence shown here is derived from an EMBL/GenBank/DDBJ whole genome shotgun (WGS) entry which is preliminary data.</text>
</comment>
<dbReference type="GO" id="GO:0071949">
    <property type="term" value="F:FAD binding"/>
    <property type="evidence" value="ECO:0007669"/>
    <property type="project" value="TreeGrafter"/>
</dbReference>
<evidence type="ECO:0000256" key="9">
    <source>
        <dbReference type="ARBA" id="ARBA00023167"/>
    </source>
</evidence>
<reference evidence="13 14" key="1">
    <citation type="submission" date="2018-06" db="EMBL/GenBank/DDBJ databases">
        <title>Genomic Encyclopedia of Type Strains, Phase I: the one thousand microbial genomes (KMG-I) project.</title>
        <authorList>
            <person name="Kyrpides N."/>
        </authorList>
    </citation>
    <scope>NUCLEOTIDE SEQUENCE [LARGE SCALE GENOMIC DNA]</scope>
    <source>
        <strain evidence="13 14">DSM 19573</strain>
    </source>
</reference>
<dbReference type="EMBL" id="QKMR01000025">
    <property type="protein sequence ID" value="PYG85616.1"/>
    <property type="molecule type" value="Genomic_DNA"/>
</dbReference>
<dbReference type="CDD" id="cd00537">
    <property type="entry name" value="MTHFR"/>
    <property type="match status" value="1"/>
</dbReference>
<dbReference type="GO" id="GO:0009086">
    <property type="term" value="P:methionine biosynthetic process"/>
    <property type="evidence" value="ECO:0007669"/>
    <property type="project" value="UniProtKB-KW"/>
</dbReference>
<dbReference type="InterPro" id="IPR003171">
    <property type="entry name" value="Mehydrof_redctse-like"/>
</dbReference>
<keyword evidence="7 12" id="KW-0560">Oxidoreductase</keyword>
<dbReference type="GO" id="GO:0035999">
    <property type="term" value="P:tetrahydrofolate interconversion"/>
    <property type="evidence" value="ECO:0007669"/>
    <property type="project" value="UniProtKB-UniPathway"/>
</dbReference>
<evidence type="ECO:0000256" key="3">
    <source>
        <dbReference type="ARBA" id="ARBA00006743"/>
    </source>
</evidence>
<evidence type="ECO:0000256" key="12">
    <source>
        <dbReference type="RuleBase" id="RU003862"/>
    </source>
</evidence>
<dbReference type="GO" id="GO:0005829">
    <property type="term" value="C:cytosol"/>
    <property type="evidence" value="ECO:0007669"/>
    <property type="project" value="InterPro"/>
</dbReference>
<evidence type="ECO:0000256" key="8">
    <source>
        <dbReference type="ARBA" id="ARBA00023027"/>
    </source>
</evidence>
<dbReference type="EC" id="1.5.1.54" evidence="12"/>
<comment type="similarity">
    <text evidence="3 12">Belongs to the methylenetetrahydrofolate reductase family.</text>
</comment>
<dbReference type="PANTHER" id="PTHR45754">
    <property type="entry name" value="METHYLENETETRAHYDROFOLATE REDUCTASE"/>
    <property type="match status" value="1"/>
</dbReference>
<evidence type="ECO:0000256" key="1">
    <source>
        <dbReference type="ARBA" id="ARBA00001974"/>
    </source>
</evidence>
<keyword evidence="9" id="KW-0486">Methionine biosynthesis</keyword>
<evidence type="ECO:0000256" key="4">
    <source>
        <dbReference type="ARBA" id="ARBA00022605"/>
    </source>
</evidence>
<evidence type="ECO:0000256" key="10">
    <source>
        <dbReference type="ARBA" id="ARBA00034478"/>
    </source>
</evidence>
<name>A0A318Y235_9FIRM</name>
<gene>
    <name evidence="13" type="ORF">LY28_03304</name>
</gene>
<comment type="catalytic activity">
    <reaction evidence="11">
        <text>(6S)-5-methyl-5,6,7,8-tetrahydrofolate + NAD(+) = (6R)-5,10-methylene-5,6,7,8-tetrahydrofolate + NADH + H(+)</text>
        <dbReference type="Rhea" id="RHEA:19821"/>
        <dbReference type="ChEBI" id="CHEBI:15378"/>
        <dbReference type="ChEBI" id="CHEBI:15636"/>
        <dbReference type="ChEBI" id="CHEBI:18608"/>
        <dbReference type="ChEBI" id="CHEBI:57540"/>
        <dbReference type="ChEBI" id="CHEBI:57945"/>
        <dbReference type="EC" id="1.5.1.54"/>
    </reaction>
    <physiologicalReaction direction="right-to-left" evidence="11">
        <dbReference type="Rhea" id="RHEA:19823"/>
    </physiologicalReaction>
</comment>
<organism evidence="13 14">
    <name type="scientific">Ruminiclostridium sufflavum DSM 19573</name>
    <dbReference type="NCBI Taxonomy" id="1121337"/>
    <lineage>
        <taxon>Bacteria</taxon>
        <taxon>Bacillati</taxon>
        <taxon>Bacillota</taxon>
        <taxon>Clostridia</taxon>
        <taxon>Eubacteriales</taxon>
        <taxon>Oscillospiraceae</taxon>
        <taxon>Ruminiclostridium</taxon>
    </lineage>
</organism>
<dbReference type="PANTHER" id="PTHR45754:SF3">
    <property type="entry name" value="METHYLENETETRAHYDROFOLATE REDUCTASE (NADPH)"/>
    <property type="match status" value="1"/>
</dbReference>
<dbReference type="AlphaFoldDB" id="A0A318Y235"/>
<dbReference type="SUPFAM" id="SSF51730">
    <property type="entry name" value="FAD-linked oxidoreductase"/>
    <property type="match status" value="1"/>
</dbReference>
<evidence type="ECO:0000256" key="7">
    <source>
        <dbReference type="ARBA" id="ARBA00023002"/>
    </source>
</evidence>
<keyword evidence="14" id="KW-1185">Reference proteome</keyword>
<keyword evidence="8" id="KW-0520">NAD</keyword>
<evidence type="ECO:0000256" key="2">
    <source>
        <dbReference type="ARBA" id="ARBA00004777"/>
    </source>
</evidence>
<dbReference type="GO" id="GO:0106312">
    <property type="term" value="F:methylenetetrahydrofolate reductase (NADH) activity"/>
    <property type="evidence" value="ECO:0007669"/>
    <property type="project" value="UniProtKB-EC"/>
</dbReference>
<comment type="cofactor">
    <cofactor evidence="1 12">
        <name>FAD</name>
        <dbReference type="ChEBI" id="CHEBI:57692"/>
    </cofactor>
</comment>
<evidence type="ECO:0000256" key="11">
    <source>
        <dbReference type="ARBA" id="ARBA00048628"/>
    </source>
</evidence>
<dbReference type="RefSeq" id="WP_110463270.1">
    <property type="nucleotide sequence ID" value="NZ_QKMR01000025.1"/>
</dbReference>
<dbReference type="UniPathway" id="UPA00193"/>
<dbReference type="Pfam" id="PF02219">
    <property type="entry name" value="MTHFR"/>
    <property type="match status" value="1"/>
</dbReference>
<dbReference type="Proteomes" id="UP000248132">
    <property type="component" value="Unassembled WGS sequence"/>
</dbReference>
<evidence type="ECO:0000256" key="5">
    <source>
        <dbReference type="ARBA" id="ARBA00022630"/>
    </source>
</evidence>
<evidence type="ECO:0000256" key="6">
    <source>
        <dbReference type="ARBA" id="ARBA00022827"/>
    </source>
</evidence>
<dbReference type="NCBIfam" id="TIGR00676">
    <property type="entry name" value="fadh2"/>
    <property type="match status" value="1"/>
</dbReference>
<accession>A0A318Y235</accession>
<dbReference type="InterPro" id="IPR004620">
    <property type="entry name" value="MTHF_reductase_bac"/>
</dbReference>
<protein>
    <recommendedName>
        <fullName evidence="12">Methylenetetrahydrofolate reductase</fullName>
        <ecNumber evidence="12">1.5.1.54</ecNumber>
    </recommendedName>
</protein>
<comment type="pathway">
    <text evidence="10">Amino-acid biosynthesis; L-methionine biosynthesis via de novo pathway.</text>
</comment>
<keyword evidence="6 12" id="KW-0274">FAD</keyword>
<proteinExistence type="inferred from homology"/>